<evidence type="ECO:0000256" key="15">
    <source>
        <dbReference type="ARBA" id="ARBA00023012"/>
    </source>
</evidence>
<dbReference type="CDD" id="cd00082">
    <property type="entry name" value="HisKA"/>
    <property type="match status" value="1"/>
</dbReference>
<dbReference type="GO" id="GO:0005524">
    <property type="term" value="F:ATP binding"/>
    <property type="evidence" value="ECO:0007669"/>
    <property type="project" value="UniProtKB-KW"/>
</dbReference>
<keyword evidence="16 18" id="KW-0472">Membrane</keyword>
<dbReference type="PROSITE" id="PS50109">
    <property type="entry name" value="HIS_KIN"/>
    <property type="match status" value="1"/>
</dbReference>
<reference evidence="21 22" key="1">
    <citation type="journal article" date="2013" name="Nat. Commun.">
        <title>Genome sequence and functional genomic analysis of the oil-degrading bacterium Oleispira antarctica.</title>
        <authorList>
            <person name="Kube M."/>
            <person name="Chernikova T.N."/>
            <person name="Al-Ramahi Y."/>
            <person name="Beloqui A."/>
            <person name="Lopez-Cortez N."/>
            <person name="Guazzaroni M.E."/>
            <person name="Heipieper H.J."/>
            <person name="Klages S."/>
            <person name="Kotsyurbenko O.R."/>
            <person name="Langer I."/>
            <person name="Nechitaylo T.Y."/>
            <person name="Lunsdorf H."/>
            <person name="Fernandez M."/>
            <person name="Juarez S."/>
            <person name="Ciordia S."/>
            <person name="Singer A."/>
            <person name="Kagan O."/>
            <person name="Egorova O."/>
            <person name="Petit P.A."/>
            <person name="Stogios P."/>
            <person name="Kim Y."/>
            <person name="Tchigvintsev A."/>
            <person name="Flick R."/>
            <person name="Denaro R."/>
            <person name="Genovese M."/>
            <person name="Albar J.P."/>
            <person name="Reva O.N."/>
            <person name="Martinez-Gomariz M."/>
            <person name="Tran H."/>
            <person name="Ferrer M."/>
            <person name="Savchenko A."/>
            <person name="Yakunin A.F."/>
            <person name="Yakimov M.M."/>
            <person name="Golyshina O.V."/>
            <person name="Reinhardt R."/>
            <person name="Golyshin P.N."/>
        </authorList>
    </citation>
    <scope>NUCLEOTIDE SEQUENCE [LARGE SCALE GENOMIC DNA]</scope>
</reference>
<keyword evidence="8" id="KW-0592">Phosphate transport</keyword>
<dbReference type="AlphaFoldDB" id="R4YQH2"/>
<evidence type="ECO:0000256" key="11">
    <source>
        <dbReference type="ARBA" id="ARBA00022741"/>
    </source>
</evidence>
<evidence type="ECO:0000256" key="1">
    <source>
        <dbReference type="ARBA" id="ARBA00000085"/>
    </source>
</evidence>
<dbReference type="InterPro" id="IPR014310">
    <property type="entry name" value="Sig_transdc_His_kinase_PhoR"/>
</dbReference>
<keyword evidence="5" id="KW-0813">Transport</keyword>
<dbReference type="SMART" id="SM00387">
    <property type="entry name" value="HATPase_c"/>
    <property type="match status" value="1"/>
</dbReference>
<keyword evidence="7" id="KW-0597">Phosphoprotein</keyword>
<feature type="domain" description="PAS" evidence="20">
    <location>
        <begin position="93"/>
        <end position="177"/>
    </location>
</feature>
<evidence type="ECO:0000256" key="14">
    <source>
        <dbReference type="ARBA" id="ARBA00022989"/>
    </source>
</evidence>
<keyword evidence="12" id="KW-0418">Kinase</keyword>
<dbReference type="GO" id="GO:0004721">
    <property type="term" value="F:phosphoprotein phosphatase activity"/>
    <property type="evidence" value="ECO:0007669"/>
    <property type="project" value="InterPro"/>
</dbReference>
<feature type="transmembrane region" description="Helical" evidence="18">
    <location>
        <begin position="12"/>
        <end position="40"/>
    </location>
</feature>
<keyword evidence="6" id="KW-1003">Cell membrane</keyword>
<dbReference type="InterPro" id="IPR035965">
    <property type="entry name" value="PAS-like_dom_sf"/>
</dbReference>
<evidence type="ECO:0000256" key="13">
    <source>
        <dbReference type="ARBA" id="ARBA00022840"/>
    </source>
</evidence>
<dbReference type="InterPro" id="IPR036097">
    <property type="entry name" value="HisK_dim/P_sf"/>
</dbReference>
<comment type="subcellular location">
    <subcellularLocation>
        <location evidence="2">Cell membrane</location>
    </subcellularLocation>
</comment>
<dbReference type="HOGENOM" id="CLU_000445_89_2_6"/>
<evidence type="ECO:0000256" key="17">
    <source>
        <dbReference type="ARBA" id="ARBA00025207"/>
    </source>
</evidence>
<comment type="function">
    <text evidence="17">Member of the two-component regulatory system PhoR/PhoB involved in the phosphate regulon genes expression. PhoR may function as a membrane-associated protein kinase that phosphorylates PhoB in response to environmental signals.</text>
</comment>
<dbReference type="PRINTS" id="PR00344">
    <property type="entry name" value="BCTRLSENSOR"/>
</dbReference>
<sequence>MQQIAWQREFLRIVFIVAIAAVAGMSFGQVFWGAFVGLAVSQILMLRRLNELFHWSNNQGPVPQDSGLVGYSADALFRRERILKKKVDKKNKQIRRITEGIESLKDGVLIVDNIGCMTAFNRASCHLLGLRTDTDKGQHITNLIRAPRFVKYFNESDYSEVIELESPHNLNLIVQIQVAQFGTAQKVIMVRDVTERQRVEQMRQNFIADVSHELRTPLTVISGYLEMLSDADINPGVARAIERMTEQGDRMKSLVNDLLHLSKLESNNSGSGSVWFELQPLCAISIDQLKSYIPTSLSGEKLPGADIHCDCCLEIEVLGFADEMSSIISNLITNAIKYGRREGEAAQVNISIENTQNGVEVAIADKGEGIAPNHLMHLTERFYRVDESRESTIGGSGLGLAIVRHALEHHDSQLKIESILGQGSRFSFIIPAERIRHKQSEPMRSMLMNQS</sequence>
<evidence type="ECO:0000313" key="21">
    <source>
        <dbReference type="EMBL" id="CCK77347.1"/>
    </source>
</evidence>
<evidence type="ECO:0000256" key="3">
    <source>
        <dbReference type="ARBA" id="ARBA00012438"/>
    </source>
</evidence>
<dbReference type="InterPro" id="IPR004358">
    <property type="entry name" value="Sig_transdc_His_kin-like_C"/>
</dbReference>
<dbReference type="Proteomes" id="UP000032749">
    <property type="component" value="Chromosome"/>
</dbReference>
<keyword evidence="22" id="KW-1185">Reference proteome</keyword>
<dbReference type="OrthoDB" id="9813151at2"/>
<accession>R4YQH2</accession>
<dbReference type="GO" id="GO:0000155">
    <property type="term" value="F:phosphorelay sensor kinase activity"/>
    <property type="evidence" value="ECO:0007669"/>
    <property type="project" value="InterPro"/>
</dbReference>
<evidence type="ECO:0000259" key="19">
    <source>
        <dbReference type="PROSITE" id="PS50109"/>
    </source>
</evidence>
<evidence type="ECO:0000256" key="6">
    <source>
        <dbReference type="ARBA" id="ARBA00022475"/>
    </source>
</evidence>
<dbReference type="PANTHER" id="PTHR45453:SF1">
    <property type="entry name" value="PHOSPHATE REGULON SENSOR PROTEIN PHOR"/>
    <property type="match status" value="1"/>
</dbReference>
<dbReference type="PROSITE" id="PS50112">
    <property type="entry name" value="PAS"/>
    <property type="match status" value="1"/>
</dbReference>
<keyword evidence="10 18" id="KW-0812">Transmembrane</keyword>
<dbReference type="Pfam" id="PF11808">
    <property type="entry name" value="PhoR"/>
    <property type="match status" value="1"/>
</dbReference>
<evidence type="ECO:0000256" key="12">
    <source>
        <dbReference type="ARBA" id="ARBA00022777"/>
    </source>
</evidence>
<dbReference type="Gene3D" id="1.10.287.130">
    <property type="match status" value="1"/>
</dbReference>
<evidence type="ECO:0000256" key="8">
    <source>
        <dbReference type="ARBA" id="ARBA00022592"/>
    </source>
</evidence>
<keyword evidence="9" id="KW-0808">Transferase</keyword>
<dbReference type="InterPro" id="IPR050351">
    <property type="entry name" value="BphY/WalK/GraS-like"/>
</dbReference>
<dbReference type="SMART" id="SM00388">
    <property type="entry name" value="HisKA"/>
    <property type="match status" value="1"/>
</dbReference>
<dbReference type="Pfam" id="PF00512">
    <property type="entry name" value="HisKA"/>
    <property type="match status" value="1"/>
</dbReference>
<evidence type="ECO:0000256" key="10">
    <source>
        <dbReference type="ARBA" id="ARBA00022692"/>
    </source>
</evidence>
<protein>
    <recommendedName>
        <fullName evidence="4">Phosphate regulon sensor protein PhoR</fullName>
        <ecNumber evidence="3">2.7.13.3</ecNumber>
    </recommendedName>
</protein>
<dbReference type="InterPro" id="IPR003661">
    <property type="entry name" value="HisK_dim/P_dom"/>
</dbReference>
<name>R4YQH2_OLEAN</name>
<dbReference type="InterPro" id="IPR036890">
    <property type="entry name" value="HATPase_C_sf"/>
</dbReference>
<dbReference type="GO" id="GO:0006817">
    <property type="term" value="P:phosphate ion transport"/>
    <property type="evidence" value="ECO:0007669"/>
    <property type="project" value="UniProtKB-KW"/>
</dbReference>
<dbReference type="PATRIC" id="fig|698738.3.peg.3297"/>
<dbReference type="EMBL" id="FO203512">
    <property type="protein sequence ID" value="CCK77347.1"/>
    <property type="molecule type" value="Genomic_DNA"/>
</dbReference>
<feature type="domain" description="Histidine kinase" evidence="19">
    <location>
        <begin position="209"/>
        <end position="434"/>
    </location>
</feature>
<dbReference type="STRING" id="698738.OLEAN_C31710"/>
<dbReference type="FunFam" id="1.10.287.130:FF:000001">
    <property type="entry name" value="Two-component sensor histidine kinase"/>
    <property type="match status" value="1"/>
</dbReference>
<dbReference type="SUPFAM" id="SSF55874">
    <property type="entry name" value="ATPase domain of HSP90 chaperone/DNA topoisomerase II/histidine kinase"/>
    <property type="match status" value="1"/>
</dbReference>
<dbReference type="Gene3D" id="3.30.565.10">
    <property type="entry name" value="Histidine kinase-like ATPase, C-terminal domain"/>
    <property type="match status" value="1"/>
</dbReference>
<evidence type="ECO:0000256" key="4">
    <source>
        <dbReference type="ARBA" id="ARBA00019665"/>
    </source>
</evidence>
<keyword evidence="14 18" id="KW-1133">Transmembrane helix</keyword>
<dbReference type="SUPFAM" id="SSF47384">
    <property type="entry name" value="Homodimeric domain of signal transducing histidine kinase"/>
    <property type="match status" value="1"/>
</dbReference>
<dbReference type="GO" id="GO:0005886">
    <property type="term" value="C:plasma membrane"/>
    <property type="evidence" value="ECO:0007669"/>
    <property type="project" value="UniProtKB-SubCell"/>
</dbReference>
<dbReference type="InterPro" id="IPR003594">
    <property type="entry name" value="HATPase_dom"/>
</dbReference>
<dbReference type="InterPro" id="IPR000014">
    <property type="entry name" value="PAS"/>
</dbReference>
<evidence type="ECO:0000256" key="18">
    <source>
        <dbReference type="SAM" id="Phobius"/>
    </source>
</evidence>
<dbReference type="NCBIfam" id="TIGR02966">
    <property type="entry name" value="phoR_proteo"/>
    <property type="match status" value="1"/>
</dbReference>
<dbReference type="PANTHER" id="PTHR45453">
    <property type="entry name" value="PHOSPHATE REGULON SENSOR PROTEIN PHOR"/>
    <property type="match status" value="1"/>
</dbReference>
<proteinExistence type="predicted"/>
<dbReference type="GO" id="GO:0016036">
    <property type="term" value="P:cellular response to phosphate starvation"/>
    <property type="evidence" value="ECO:0007669"/>
    <property type="project" value="TreeGrafter"/>
</dbReference>
<evidence type="ECO:0000256" key="5">
    <source>
        <dbReference type="ARBA" id="ARBA00022448"/>
    </source>
</evidence>
<keyword evidence="15" id="KW-0902">Two-component regulatory system</keyword>
<evidence type="ECO:0000313" key="22">
    <source>
        <dbReference type="Proteomes" id="UP000032749"/>
    </source>
</evidence>
<organism evidence="21 22">
    <name type="scientific">Oleispira antarctica RB-8</name>
    <dbReference type="NCBI Taxonomy" id="698738"/>
    <lineage>
        <taxon>Bacteria</taxon>
        <taxon>Pseudomonadati</taxon>
        <taxon>Pseudomonadota</taxon>
        <taxon>Gammaproteobacteria</taxon>
        <taxon>Oceanospirillales</taxon>
        <taxon>Oceanospirillaceae</taxon>
        <taxon>Oleispira</taxon>
    </lineage>
</organism>
<evidence type="ECO:0000256" key="2">
    <source>
        <dbReference type="ARBA" id="ARBA00004236"/>
    </source>
</evidence>
<dbReference type="KEGG" id="oai:OLEAN_C31710"/>
<dbReference type="EC" id="2.7.13.3" evidence="3"/>
<keyword evidence="11" id="KW-0547">Nucleotide-binding</keyword>
<dbReference type="InterPro" id="IPR005467">
    <property type="entry name" value="His_kinase_dom"/>
</dbReference>
<keyword evidence="13" id="KW-0067">ATP-binding</keyword>
<dbReference type="InterPro" id="IPR021766">
    <property type="entry name" value="PhoR_N"/>
</dbReference>
<evidence type="ECO:0000256" key="7">
    <source>
        <dbReference type="ARBA" id="ARBA00022553"/>
    </source>
</evidence>
<dbReference type="SUPFAM" id="SSF55785">
    <property type="entry name" value="PYP-like sensor domain (PAS domain)"/>
    <property type="match status" value="1"/>
</dbReference>
<evidence type="ECO:0000256" key="9">
    <source>
        <dbReference type="ARBA" id="ARBA00022679"/>
    </source>
</evidence>
<dbReference type="Pfam" id="PF02518">
    <property type="entry name" value="HATPase_c"/>
    <property type="match status" value="1"/>
</dbReference>
<evidence type="ECO:0000259" key="20">
    <source>
        <dbReference type="PROSITE" id="PS50112"/>
    </source>
</evidence>
<evidence type="ECO:0000256" key="16">
    <source>
        <dbReference type="ARBA" id="ARBA00023136"/>
    </source>
</evidence>
<comment type="catalytic activity">
    <reaction evidence="1">
        <text>ATP + protein L-histidine = ADP + protein N-phospho-L-histidine.</text>
        <dbReference type="EC" id="2.7.13.3"/>
    </reaction>
</comment>
<dbReference type="Gene3D" id="3.30.450.20">
    <property type="entry name" value="PAS domain"/>
    <property type="match status" value="1"/>
</dbReference>
<gene>
    <name evidence="21" type="ORF">OLEAN_C31710</name>
</gene>